<accession>A0ABP4J5X6</accession>
<dbReference type="EMBL" id="BAAAKJ010000307">
    <property type="protein sequence ID" value="GAA1406258.1"/>
    <property type="molecule type" value="Genomic_DNA"/>
</dbReference>
<evidence type="ECO:0008006" key="3">
    <source>
        <dbReference type="Google" id="ProtNLM"/>
    </source>
</evidence>
<dbReference type="RefSeq" id="WP_344341448.1">
    <property type="nucleotide sequence ID" value="NZ_BAAAKJ010000307.1"/>
</dbReference>
<comment type="caution">
    <text evidence="1">The sequence shown here is derived from an EMBL/GenBank/DDBJ whole genome shotgun (WGS) entry which is preliminary data.</text>
</comment>
<name>A0ABP4J5X6_9ACTN</name>
<sequence length="183" mass="19512">MALPPNGLLADPARLAVWLGLPADDPQLLAALAAASARFRAAVRHPVSHVTDDTVRLYGDGTDRLHLPAAPITAITSVTVDGTPVTDWRLRADIGVLRRTSPCGWPEWAEVDVVYDHGYDPIPDDVQEAVVDQARTIHTVQPGVQTLQAGGESVTFGAAAATGVTAQWTTAVENYQLHHGDRT</sequence>
<protein>
    <recommendedName>
        <fullName evidence="3">Mobile element protein</fullName>
    </recommendedName>
</protein>
<proteinExistence type="predicted"/>
<evidence type="ECO:0000313" key="1">
    <source>
        <dbReference type="EMBL" id="GAA1406258.1"/>
    </source>
</evidence>
<reference evidence="2" key="1">
    <citation type="journal article" date="2019" name="Int. J. Syst. Evol. Microbiol.">
        <title>The Global Catalogue of Microorganisms (GCM) 10K type strain sequencing project: providing services to taxonomists for standard genome sequencing and annotation.</title>
        <authorList>
            <consortium name="The Broad Institute Genomics Platform"/>
            <consortium name="The Broad Institute Genome Sequencing Center for Infectious Disease"/>
            <person name="Wu L."/>
            <person name="Ma J."/>
        </authorList>
    </citation>
    <scope>NUCLEOTIDE SEQUENCE [LARGE SCALE GENOMIC DNA]</scope>
    <source>
        <strain evidence="2">JCM 12393</strain>
    </source>
</reference>
<dbReference type="Proteomes" id="UP001499863">
    <property type="component" value="Unassembled WGS sequence"/>
</dbReference>
<gene>
    <name evidence="1" type="ORF">GCM10009639_53910</name>
</gene>
<keyword evidence="2" id="KW-1185">Reference proteome</keyword>
<evidence type="ECO:0000313" key="2">
    <source>
        <dbReference type="Proteomes" id="UP001499863"/>
    </source>
</evidence>
<organism evidence="1 2">
    <name type="scientific">Kitasatospora putterlickiae</name>
    <dbReference type="NCBI Taxonomy" id="221725"/>
    <lineage>
        <taxon>Bacteria</taxon>
        <taxon>Bacillati</taxon>
        <taxon>Actinomycetota</taxon>
        <taxon>Actinomycetes</taxon>
        <taxon>Kitasatosporales</taxon>
        <taxon>Streptomycetaceae</taxon>
        <taxon>Kitasatospora</taxon>
    </lineage>
</organism>